<dbReference type="SUPFAM" id="SSF55681">
    <property type="entry name" value="Class II aaRS and biotin synthetases"/>
    <property type="match status" value="1"/>
</dbReference>
<evidence type="ECO:0000256" key="10">
    <source>
        <dbReference type="ARBA" id="ARBA00049255"/>
    </source>
</evidence>
<dbReference type="GO" id="GO:0004826">
    <property type="term" value="F:phenylalanine-tRNA ligase activity"/>
    <property type="evidence" value="ECO:0007669"/>
    <property type="project" value="UniProtKB-UniRule"/>
</dbReference>
<keyword evidence="14" id="KW-0150">Chloroplast</keyword>
<dbReference type="GO" id="GO:0005524">
    <property type="term" value="F:ATP binding"/>
    <property type="evidence" value="ECO:0007669"/>
    <property type="project" value="UniProtKB-UniRule"/>
</dbReference>
<dbReference type="InterPro" id="IPR005146">
    <property type="entry name" value="B3/B4_tRNA-bd"/>
</dbReference>
<dbReference type="Gene3D" id="3.30.930.10">
    <property type="entry name" value="Bira Bifunctional Protein, Domain 2"/>
    <property type="match status" value="1"/>
</dbReference>
<dbReference type="GO" id="GO:0009328">
    <property type="term" value="C:phenylalanine-tRNA ligase complex"/>
    <property type="evidence" value="ECO:0007669"/>
    <property type="project" value="TreeGrafter"/>
</dbReference>
<dbReference type="InterPro" id="IPR005121">
    <property type="entry name" value="Fdx_antiC-bd"/>
</dbReference>
<evidence type="ECO:0000256" key="3">
    <source>
        <dbReference type="ARBA" id="ARBA00022598"/>
    </source>
</evidence>
<protein>
    <recommendedName>
        <fullName evidence="11">Phenylalanine--tRNA ligase beta subunit, chloroplastic</fullName>
        <ecNumber evidence="11">6.1.1.20</ecNumber>
    </recommendedName>
    <alternativeName>
        <fullName evidence="11">Phenylalanyl-tRNA synthetase beta subunit</fullName>
        <shortName evidence="11">PheRS</shortName>
    </alternativeName>
</protein>
<proteinExistence type="inferred from homology"/>
<dbReference type="SUPFAM" id="SSF54991">
    <property type="entry name" value="Anticodon-binding domain of PheRS"/>
    <property type="match status" value="1"/>
</dbReference>
<dbReference type="PROSITE" id="PS51483">
    <property type="entry name" value="B5"/>
    <property type="match status" value="1"/>
</dbReference>
<dbReference type="SMART" id="SM00873">
    <property type="entry name" value="B3_4"/>
    <property type="match status" value="1"/>
</dbReference>
<name>A0A2U9NN15_9STRA</name>
<evidence type="ECO:0000256" key="7">
    <source>
        <dbReference type="ARBA" id="ARBA00022842"/>
    </source>
</evidence>
<comment type="subunit">
    <text evidence="2 11">Tetramer of two alpha and two beta subunits.</text>
</comment>
<keyword evidence="6 11" id="KW-0067">ATP-binding</keyword>
<dbReference type="InterPro" id="IPR036690">
    <property type="entry name" value="Fdx_antiC-bd_sf"/>
</dbReference>
<evidence type="ECO:0000256" key="8">
    <source>
        <dbReference type="ARBA" id="ARBA00022917"/>
    </source>
</evidence>
<evidence type="ECO:0000313" key="14">
    <source>
        <dbReference type="EMBL" id="AWT38490.1"/>
    </source>
</evidence>
<dbReference type="NCBIfam" id="TIGR00472">
    <property type="entry name" value="pheT_bact"/>
    <property type="match status" value="1"/>
</dbReference>
<feature type="domain" description="FDX-ACB" evidence="12">
    <location>
        <begin position="613"/>
        <end position="706"/>
    </location>
</feature>
<dbReference type="EC" id="6.1.1.20" evidence="11"/>
<accession>A0A2U9NN15</accession>
<evidence type="ECO:0000256" key="11">
    <source>
        <dbReference type="HAMAP-Rule" id="MF_00283"/>
    </source>
</evidence>
<dbReference type="SMART" id="SM00896">
    <property type="entry name" value="FDX-ACB"/>
    <property type="match status" value="1"/>
</dbReference>
<dbReference type="GO" id="GO:0009507">
    <property type="term" value="C:chloroplast"/>
    <property type="evidence" value="ECO:0007669"/>
    <property type="project" value="UniProtKB-SubCell"/>
</dbReference>
<dbReference type="Gene3D" id="3.50.40.10">
    <property type="entry name" value="Phenylalanyl-trna Synthetase, Chain B, domain 3"/>
    <property type="match status" value="1"/>
</dbReference>
<keyword evidence="4 11" id="KW-0479">Metal-binding</keyword>
<feature type="binding site" evidence="11">
    <location>
        <position position="374"/>
    </location>
    <ligand>
        <name>Mg(2+)</name>
        <dbReference type="ChEBI" id="CHEBI:18420"/>
        <note>shared with alpha subunit</note>
    </ligand>
</feature>
<dbReference type="Pfam" id="PF03147">
    <property type="entry name" value="FDX-ACB"/>
    <property type="match status" value="1"/>
</dbReference>
<comment type="cofactor">
    <cofactor evidence="11">
        <name>Mg(2+)</name>
        <dbReference type="ChEBI" id="CHEBI:18420"/>
    </cofactor>
    <text evidence="11">Binds 2 magnesium ions per tetramer.</text>
</comment>
<sequence>MRVSLNWINELVNIRDINLEILIEKLTLGGFEVEDIFQIIVDEKKDIILEISATANRTDSVSINGISKEIAALTDQSIQKNSLSVDNSTSEQILQTLFAKSKPLNIKGCSDFILIRAENIENLESPKWLKQKLLSSGIQPTNSLSDFQNYLLLETGYPFEFYDFNKIKKDIANDDITYKLTTNNKNSSFIGVNDVKYELTEPILTVNANNLILSVGGIIQNKNYSCDGKTSSFLIEATIFDSKTIRQTSRNLGIRTERSARYEKELNNSRFIQAICRLLNLLKINNPKINYQIENIGQITPKQIKPITLTYKNVIEILGPITNNTTKKTNNLSITQISNYLKQLEFDNKFEDSTSSWFIKVPAVRSNDVTREIDIIEEIGRLHGFNNFVTELPNMTNVGKEDISYQARKKLITCFLSEGLTELVQYSLVENQTSQQLISLINPLTKDVSQLRTTLLIGLVQSIESNLKQGNRSVEGFEFGHIFSGDIKGDYSEKECVSGVLGGFNSKSTWSNESFDLSWFEAKGKINDIFSKLQISIFEKQIFGNQYETILHPHKTITFYSTENEYIGIFGQVHPNLINELDIPSNTYLFELDFEFLKNKLNTNQLTLYKPYSSYPKIVKDLSIVLNQTILFSEIRTFISEIGTDLLTEINLLDEYKGDSIPLDKTSLCIQLVFQSSQKTLRTEEVEKIVNLIVLKLTEKYQIMQRI</sequence>
<evidence type="ECO:0000259" key="13">
    <source>
        <dbReference type="PROSITE" id="PS51483"/>
    </source>
</evidence>
<dbReference type="GO" id="GO:0006432">
    <property type="term" value="P:phenylalanyl-tRNA aminoacylation"/>
    <property type="evidence" value="ECO:0007669"/>
    <property type="project" value="UniProtKB-UniRule"/>
</dbReference>
<evidence type="ECO:0000256" key="5">
    <source>
        <dbReference type="ARBA" id="ARBA00022741"/>
    </source>
</evidence>
<dbReference type="InterPro" id="IPR009061">
    <property type="entry name" value="DNA-bd_dom_put_sf"/>
</dbReference>
<feature type="binding site" evidence="11">
    <location>
        <position position="368"/>
    </location>
    <ligand>
        <name>Mg(2+)</name>
        <dbReference type="ChEBI" id="CHEBI:18420"/>
        <note>shared with alpha subunit</note>
    </ligand>
</feature>
<evidence type="ECO:0000256" key="9">
    <source>
        <dbReference type="ARBA" id="ARBA00023146"/>
    </source>
</evidence>
<dbReference type="SMART" id="SM00874">
    <property type="entry name" value="B5"/>
    <property type="match status" value="1"/>
</dbReference>
<organism evidence="14">
    <name type="scientific">Sundstroemia setigera</name>
    <dbReference type="NCBI Taxonomy" id="3005"/>
    <lineage>
        <taxon>Eukaryota</taxon>
        <taxon>Sar</taxon>
        <taxon>Stramenopiles</taxon>
        <taxon>Ochrophyta</taxon>
        <taxon>Bacillariophyta</taxon>
        <taxon>Coscinodiscophyceae</taxon>
        <taxon>Rhizosoleniophycidae</taxon>
        <taxon>Rhizosoleniales</taxon>
        <taxon>Rhizosoleniaceae</taxon>
        <taxon>Sundstroemia</taxon>
    </lineage>
</organism>
<dbReference type="CDD" id="cd00769">
    <property type="entry name" value="PheRS_beta_core"/>
    <property type="match status" value="1"/>
</dbReference>
<dbReference type="InterPro" id="IPR020825">
    <property type="entry name" value="Phe-tRNA_synthase-like_B3/B4"/>
</dbReference>
<dbReference type="GeneID" id="36958289"/>
<dbReference type="InterPro" id="IPR041616">
    <property type="entry name" value="PheRS_beta_core"/>
</dbReference>
<evidence type="ECO:0000256" key="1">
    <source>
        <dbReference type="ARBA" id="ARBA00008653"/>
    </source>
</evidence>
<dbReference type="Pfam" id="PF03484">
    <property type="entry name" value="B5"/>
    <property type="match status" value="1"/>
</dbReference>
<keyword evidence="8 11" id="KW-0648">Protein biosynthesis</keyword>
<dbReference type="Gene3D" id="3.30.56.10">
    <property type="match status" value="2"/>
</dbReference>
<dbReference type="Pfam" id="PF17759">
    <property type="entry name" value="tRNA_synthFbeta"/>
    <property type="match status" value="1"/>
</dbReference>
<evidence type="ECO:0000256" key="4">
    <source>
        <dbReference type="ARBA" id="ARBA00022723"/>
    </source>
</evidence>
<gene>
    <name evidence="14" type="primary">syfB</name>
    <name evidence="11" type="synonym">pheT</name>
</gene>
<feature type="domain" description="B5" evidence="13">
    <location>
        <begin position="302"/>
        <end position="390"/>
    </location>
</feature>
<reference evidence="14" key="1">
    <citation type="journal article" date="2018" name="Adv. Bot. Res.">
        <title>Evolution of the Plastid Genomes in Diatoms.</title>
        <authorList>
            <person name="Yu M."/>
            <person name="Ashworth M.P."/>
            <person name="Hajrah N.H."/>
            <person name="Khiyami M.A."/>
            <person name="Sabir M.J."/>
            <person name="Alhebshi A.M."/>
            <person name="Al-Malki A.L."/>
            <person name="Sabir J.S.M."/>
            <person name="Theriot E.C."/>
            <person name="Jansen R.K."/>
        </authorList>
    </citation>
    <scope>NUCLEOTIDE SEQUENCE</scope>
</reference>
<feature type="binding site" evidence="11">
    <location>
        <position position="377"/>
    </location>
    <ligand>
        <name>Mg(2+)</name>
        <dbReference type="ChEBI" id="CHEBI:18420"/>
        <note>shared with alpha subunit</note>
    </ligand>
</feature>
<dbReference type="RefSeq" id="YP_009496050.1">
    <property type="nucleotide sequence ID" value="NC_037996.1"/>
</dbReference>
<keyword evidence="9 11" id="KW-0030">Aminoacyl-tRNA synthetase</keyword>
<keyword evidence="7 11" id="KW-0460">Magnesium</keyword>
<keyword evidence="3 11" id="KW-0436">Ligase</keyword>
<dbReference type="EMBL" id="MG755793">
    <property type="protein sequence ID" value="AWT38490.1"/>
    <property type="molecule type" value="Genomic_DNA"/>
</dbReference>
<dbReference type="Gene3D" id="3.30.70.380">
    <property type="entry name" value="Ferrodoxin-fold anticodon-binding domain"/>
    <property type="match status" value="1"/>
</dbReference>
<dbReference type="Pfam" id="PF03483">
    <property type="entry name" value="B3_4"/>
    <property type="match status" value="1"/>
</dbReference>
<dbReference type="SUPFAM" id="SSF46955">
    <property type="entry name" value="Putative DNA-binding domain"/>
    <property type="match status" value="2"/>
</dbReference>
<dbReference type="InterPro" id="IPR045060">
    <property type="entry name" value="Phe-tRNA-ligase_IIc_bsu"/>
</dbReference>
<comment type="catalytic activity">
    <reaction evidence="10 11">
        <text>tRNA(Phe) + L-phenylalanine + ATP = L-phenylalanyl-tRNA(Phe) + AMP + diphosphate + H(+)</text>
        <dbReference type="Rhea" id="RHEA:19413"/>
        <dbReference type="Rhea" id="RHEA-COMP:9668"/>
        <dbReference type="Rhea" id="RHEA-COMP:9699"/>
        <dbReference type="ChEBI" id="CHEBI:15378"/>
        <dbReference type="ChEBI" id="CHEBI:30616"/>
        <dbReference type="ChEBI" id="CHEBI:33019"/>
        <dbReference type="ChEBI" id="CHEBI:58095"/>
        <dbReference type="ChEBI" id="CHEBI:78442"/>
        <dbReference type="ChEBI" id="CHEBI:78531"/>
        <dbReference type="ChEBI" id="CHEBI:456215"/>
        <dbReference type="EC" id="6.1.1.20"/>
    </reaction>
</comment>
<dbReference type="PANTHER" id="PTHR10947">
    <property type="entry name" value="PHENYLALANYL-TRNA SYNTHETASE BETA CHAIN AND LEUCINE-RICH REPEAT-CONTAINING PROTEIN 47"/>
    <property type="match status" value="1"/>
</dbReference>
<dbReference type="GO" id="GO:0003723">
    <property type="term" value="F:RNA binding"/>
    <property type="evidence" value="ECO:0007669"/>
    <property type="project" value="InterPro"/>
</dbReference>
<dbReference type="GO" id="GO:0000287">
    <property type="term" value="F:magnesium ion binding"/>
    <property type="evidence" value="ECO:0007669"/>
    <property type="project" value="UniProtKB-UniRule"/>
</dbReference>
<dbReference type="InterPro" id="IPR045864">
    <property type="entry name" value="aa-tRNA-synth_II/BPL/LPL"/>
</dbReference>
<dbReference type="InterPro" id="IPR004532">
    <property type="entry name" value="Phe-tRNA-ligase_IIc_bsu_bact"/>
</dbReference>
<dbReference type="InterPro" id="IPR005147">
    <property type="entry name" value="tRNA_synthase_B5-dom"/>
</dbReference>
<evidence type="ECO:0000256" key="2">
    <source>
        <dbReference type="ARBA" id="ARBA00011209"/>
    </source>
</evidence>
<geneLocation type="chloroplast" evidence="14"/>
<comment type="similarity">
    <text evidence="1 11">Belongs to the phenylalanyl-tRNA synthetase beta subunit family. Type 1 subfamily.</text>
</comment>
<dbReference type="HAMAP" id="MF_00283">
    <property type="entry name" value="Phe_tRNA_synth_beta1"/>
    <property type="match status" value="1"/>
</dbReference>
<dbReference type="PROSITE" id="PS51447">
    <property type="entry name" value="FDX_ACB"/>
    <property type="match status" value="1"/>
</dbReference>
<keyword evidence="14" id="KW-0934">Plastid</keyword>
<dbReference type="AlphaFoldDB" id="A0A2U9NN15"/>
<dbReference type="SUPFAM" id="SSF56037">
    <property type="entry name" value="PheT/TilS domain"/>
    <property type="match status" value="1"/>
</dbReference>
<feature type="binding site" evidence="11">
    <location>
        <position position="378"/>
    </location>
    <ligand>
        <name>Mg(2+)</name>
        <dbReference type="ChEBI" id="CHEBI:18420"/>
        <note>shared with alpha subunit</note>
    </ligand>
</feature>
<comment type="subcellular location">
    <subcellularLocation>
        <location evidence="11">Plastid</location>
        <location evidence="11">Chloroplast</location>
    </subcellularLocation>
</comment>
<dbReference type="PANTHER" id="PTHR10947:SF0">
    <property type="entry name" value="PHENYLALANINE--TRNA LIGASE BETA SUBUNIT"/>
    <property type="match status" value="1"/>
</dbReference>
<keyword evidence="5 11" id="KW-0547">Nucleotide-binding</keyword>
<evidence type="ECO:0000256" key="6">
    <source>
        <dbReference type="ARBA" id="ARBA00022840"/>
    </source>
</evidence>
<evidence type="ECO:0000259" key="12">
    <source>
        <dbReference type="PROSITE" id="PS51447"/>
    </source>
</evidence>